<dbReference type="Proteomes" id="UP001065298">
    <property type="component" value="Chromosome 13"/>
</dbReference>
<evidence type="ECO:0000313" key="1">
    <source>
        <dbReference type="EMBL" id="KAI8649067.1"/>
    </source>
</evidence>
<dbReference type="EMBL" id="CM046515">
    <property type="protein sequence ID" value="KAI8649067.1"/>
    <property type="molecule type" value="Genomic_DNA"/>
</dbReference>
<comment type="caution">
    <text evidence="1">The sequence shown here is derived from an EMBL/GenBank/DDBJ whole genome shotgun (WGS) entry which is preliminary data.</text>
</comment>
<protein>
    <submittedName>
        <fullName evidence="1">Uncharacterized protein</fullName>
    </submittedName>
</protein>
<gene>
    <name evidence="1" type="ORF">NCS57_01442700</name>
</gene>
<sequence length="253" mass="28586">MSFMLPAYCSSDDGGTTIVIVPLVALRDDLHGRCARNQIATYVWNSRGGHQITPIVFVTPESAVTKGFGDFVNRLQARKALDRVVVDECHAILDSTSQFRPQLMELGRVLNEWGVQKVFLTATLPPDEIGRFFEVVGLSASRVKVFRSRTTRPNIGYRVVVVRSAKRRDHHKQQQQQQQQQNTSQTGSGEVGADQEAEDSRVVKIVQDWLHRNSQGRVIVYANTIDRVERLGRLLECSVFHSKSTQQRARRSD</sequence>
<evidence type="ECO:0000313" key="2">
    <source>
        <dbReference type="Proteomes" id="UP001065298"/>
    </source>
</evidence>
<accession>A0ACC0QAU2</accession>
<keyword evidence="2" id="KW-1185">Reference proteome</keyword>
<reference evidence="1" key="1">
    <citation type="submission" date="2022-06" db="EMBL/GenBank/DDBJ databases">
        <title>Fusarium solani species complex genomes reveal bases of compartmentalisation and animal pathogenesis.</title>
        <authorList>
            <person name="Tsai I.J."/>
        </authorList>
    </citation>
    <scope>NUCLEOTIDE SEQUENCE</scope>
    <source>
        <strain evidence="1">Fu6.1</strain>
    </source>
</reference>
<proteinExistence type="predicted"/>
<name>A0ACC0QAU2_9HYPO</name>
<organism evidence="1 2">
    <name type="scientific">Fusarium keratoplasticum</name>
    <dbReference type="NCBI Taxonomy" id="1328300"/>
    <lineage>
        <taxon>Eukaryota</taxon>
        <taxon>Fungi</taxon>
        <taxon>Dikarya</taxon>
        <taxon>Ascomycota</taxon>
        <taxon>Pezizomycotina</taxon>
        <taxon>Sordariomycetes</taxon>
        <taxon>Hypocreomycetidae</taxon>
        <taxon>Hypocreales</taxon>
        <taxon>Nectriaceae</taxon>
        <taxon>Fusarium</taxon>
        <taxon>Fusarium solani species complex</taxon>
    </lineage>
</organism>